<keyword evidence="4" id="KW-1185">Reference proteome</keyword>
<dbReference type="Proteomes" id="UP000616143">
    <property type="component" value="Unassembled WGS sequence"/>
</dbReference>
<reference evidence="4" key="2">
    <citation type="submission" date="2018-04" db="EMBL/GenBank/DDBJ databases">
        <title>Complete genome sequence of Sulfodiicoccus acidiphilus strain HS-1.</title>
        <authorList>
            <person name="Sakai H.D."/>
            <person name="Kurosawa N."/>
        </authorList>
    </citation>
    <scope>NUCLEOTIDE SEQUENCE [LARGE SCALE GENOMIC DNA]</scope>
    <source>
        <strain evidence="4">HS-1</strain>
    </source>
</reference>
<dbReference type="InterPro" id="IPR052519">
    <property type="entry name" value="Euk-type_GlcNAc_Kinase"/>
</dbReference>
<protein>
    <recommendedName>
        <fullName evidence="1">ATPase BadF/BadG/BcrA/BcrD type domain-containing protein</fullName>
    </recommendedName>
</protein>
<accession>A0A348B387</accession>
<reference evidence="3" key="4">
    <citation type="submission" date="2020-09" db="EMBL/GenBank/DDBJ databases">
        <authorList>
            <person name="Sun Q."/>
            <person name="Ohkuma M."/>
        </authorList>
    </citation>
    <scope>NUCLEOTIDE SEQUENCE</scope>
    <source>
        <strain evidence="3">JCM 31740</strain>
    </source>
</reference>
<dbReference type="Proteomes" id="UP000276741">
    <property type="component" value="Chromosome"/>
</dbReference>
<dbReference type="SUPFAM" id="SSF53067">
    <property type="entry name" value="Actin-like ATPase domain"/>
    <property type="match status" value="1"/>
</dbReference>
<dbReference type="AlphaFoldDB" id="A0A348B387"/>
<feature type="domain" description="ATPase BadF/BadG/BcrA/BcrD type" evidence="1">
    <location>
        <begin position="28"/>
        <end position="196"/>
    </location>
</feature>
<evidence type="ECO:0000313" key="2">
    <source>
        <dbReference type="EMBL" id="BBD72639.1"/>
    </source>
</evidence>
<dbReference type="Pfam" id="PF01869">
    <property type="entry name" value="BcrAD_BadFG"/>
    <property type="match status" value="1"/>
</dbReference>
<dbReference type="PANTHER" id="PTHR43190:SF3">
    <property type="entry name" value="N-ACETYL-D-GLUCOSAMINE KINASE"/>
    <property type="match status" value="1"/>
</dbReference>
<proteinExistence type="predicted"/>
<name>A0A348B387_9CREN</name>
<dbReference type="Gene3D" id="3.30.420.40">
    <property type="match status" value="2"/>
</dbReference>
<gene>
    <name evidence="3" type="ORF">GCM10007116_11760</name>
    <name evidence="2" type="ORF">HS1genome_1028</name>
</gene>
<dbReference type="InterPro" id="IPR002731">
    <property type="entry name" value="ATPase_BadF"/>
</dbReference>
<evidence type="ECO:0000313" key="3">
    <source>
        <dbReference type="EMBL" id="GGT95791.1"/>
    </source>
</evidence>
<dbReference type="InterPro" id="IPR043129">
    <property type="entry name" value="ATPase_NBD"/>
</dbReference>
<evidence type="ECO:0000259" key="1">
    <source>
        <dbReference type="Pfam" id="PF01869"/>
    </source>
</evidence>
<dbReference type="EMBL" id="AP018553">
    <property type="protein sequence ID" value="BBD72639.1"/>
    <property type="molecule type" value="Genomic_DNA"/>
</dbReference>
<dbReference type="EMBL" id="BMQS01000009">
    <property type="protein sequence ID" value="GGT95791.1"/>
    <property type="molecule type" value="Genomic_DNA"/>
</dbReference>
<evidence type="ECO:0000313" key="4">
    <source>
        <dbReference type="Proteomes" id="UP000276741"/>
    </source>
</evidence>
<reference evidence="3" key="1">
    <citation type="journal article" date="2014" name="Int. J. Syst. Evol. Microbiol.">
        <title>Complete genome sequence of Corynebacterium casei LMG S-19264T (=DSM 44701T), isolated from a smear-ripened cheese.</title>
        <authorList>
            <consortium name="US DOE Joint Genome Institute (JGI-PGF)"/>
            <person name="Walter F."/>
            <person name="Albersmeier A."/>
            <person name="Kalinowski J."/>
            <person name="Ruckert C."/>
        </authorList>
    </citation>
    <scope>NUCLEOTIDE SEQUENCE</scope>
    <source>
        <strain evidence="3">JCM 31740</strain>
    </source>
</reference>
<dbReference type="KEGG" id="sacd:HS1genome_1028"/>
<organism evidence="2 4">
    <name type="scientific">Sulfodiicoccus acidiphilus</name>
    <dbReference type="NCBI Taxonomy" id="1670455"/>
    <lineage>
        <taxon>Archaea</taxon>
        <taxon>Thermoproteota</taxon>
        <taxon>Thermoprotei</taxon>
        <taxon>Sulfolobales</taxon>
        <taxon>Sulfolobaceae</taxon>
        <taxon>Sulfodiicoccus</taxon>
    </lineage>
</organism>
<reference evidence="2" key="3">
    <citation type="journal article" date="2019" name="BMC Res. Notes">
        <title>Complete genome sequence of the Sulfodiicoccus acidiphilus strain HS-1T, the first crenarchaeon that lacks polB3, isolated from an acidic hot spring in Ohwaku-dani, Hakone, Japan.</title>
        <authorList>
            <person name="Sakai H.D."/>
            <person name="Kurosawa N."/>
        </authorList>
    </citation>
    <scope>NUCLEOTIDE SEQUENCE</scope>
    <source>
        <strain evidence="2">HS-1</strain>
    </source>
</reference>
<sequence length="217" mass="23826">MAGLDTERLRTRATELIVKGLSDVSSLVKVEHDAHVVLLSNALSGCIVISGTGTIAYGYDGSSRYVMADRGWLVGDVGGGFWLGRQALRLALLEFQGVRPSRKVSKSIGFSTEEQLIEFLYNNSCFQDRIASFAPALLELVEDDEEVSLTVEQGVTELARNVESVCRKVNSQVVYYHGGMFNSHIYTEMFKKQLTSIEAKPSNSITKGLGRLLGLEL</sequence>
<dbReference type="PANTHER" id="PTHR43190">
    <property type="entry name" value="N-ACETYL-D-GLUCOSAMINE KINASE"/>
    <property type="match status" value="1"/>
</dbReference>